<dbReference type="STRING" id="1537102.L0B056"/>
<dbReference type="InterPro" id="IPR012677">
    <property type="entry name" value="Nucleotide-bd_a/b_plait_sf"/>
</dbReference>
<feature type="region of interest" description="Disordered" evidence="2">
    <location>
        <begin position="558"/>
        <end position="659"/>
    </location>
</feature>
<dbReference type="KEGG" id="beq:BEWA_033640"/>
<dbReference type="EMBL" id="CP001669">
    <property type="protein sequence ID" value="AFZ80509.1"/>
    <property type="molecule type" value="Genomic_DNA"/>
</dbReference>
<dbReference type="VEuPathDB" id="PiroplasmaDB:BEWA_033640"/>
<evidence type="ECO:0000256" key="2">
    <source>
        <dbReference type="SAM" id="MobiDB-lite"/>
    </source>
</evidence>
<evidence type="ECO:0000313" key="5">
    <source>
        <dbReference type="Proteomes" id="UP000031512"/>
    </source>
</evidence>
<sequence length="785" mass="88833">MAPRRSTRAKKADNLAVEENDETEVEAPLTEAPPEPPVDPYVVESKDPYDVQDSNEHVDVDLDEDTATILENDIPQVPDQEETNSGHVSQKMSENVELLCDMVKSLKQLEEDVAPDSDDSEEGAIVEDEVPFERLPDPGCQSNIVHLLNIPPEVDFSKIVSLISKYEEIVNHCFISGATELKIIFKSFFLASEAKTQLDNLKLHNRRIQAIYSKADEYNPKIPPAPHYDPNYNQRFFRSHDMPMIPPAPPVPPVPPIPPSLPLPPLPLANPPLPPTRGGHFRSFNDDRQAPNRIYFGRFISKMEGKTLSEIVNGQQPLSNWSSDQSVEEQQFEFDKIVEEYGITNRYLIVGGLPPEVTSSADAAYEWLSKLTDSVVDIDIVSMPNYEPNISNPYLHLTFQKRVDCQNLMTKITELGDGLLCKYAAPRRAIDSLWIGNIAEICGYCRNEEELSIFLSTFGDVRGFRLIPERLCVFVTYIHKVDAIRARNSLLGLSLSGNRSAALNVDFSTSEPRTQRSYRRSERDASSQSLGGKLLAAIQKRSDGDLLIKKLLSNDSDILPDLSNTRHHSRNSSRVDRFGRTIRDHSRHEYHRSHPYDRSHDRSHSSRHGHYDDDVQPWSRGRKRAGSFMRDDDVKHRRHASPPKEPVEDRVPEAPSSPSRQTLMCKLLKRGKPICNVSAVFVRGDASHKLPNMLDVNQRANPERLKNTLQKGPELSLWQLGADTRDDSVKYDGLCDYLISKSRVALVQEGPYEIYIVPPFKDYVDMLSMPDSQFMYAYMLPKGGN</sequence>
<dbReference type="CDD" id="cd00590">
    <property type="entry name" value="RRM_SF"/>
    <property type="match status" value="1"/>
</dbReference>
<dbReference type="AlphaFoldDB" id="L0B056"/>
<dbReference type="InterPro" id="IPR012921">
    <property type="entry name" value="SPOC_C"/>
</dbReference>
<feature type="region of interest" description="Disordered" evidence="2">
    <location>
        <begin position="506"/>
        <end position="526"/>
    </location>
</feature>
<keyword evidence="5" id="KW-1185">Reference proteome</keyword>
<keyword evidence="1" id="KW-0694">RNA-binding</keyword>
<dbReference type="OrthoDB" id="2017782at2759"/>
<dbReference type="eggNOG" id="ENOG502QUGT">
    <property type="taxonomic scope" value="Eukaryota"/>
</dbReference>
<dbReference type="PROSITE" id="PS50102">
    <property type="entry name" value="RRM"/>
    <property type="match status" value="1"/>
</dbReference>
<dbReference type="GO" id="GO:0003723">
    <property type="term" value="F:RNA binding"/>
    <property type="evidence" value="ECO:0007669"/>
    <property type="project" value="UniProtKB-UniRule"/>
</dbReference>
<gene>
    <name evidence="4" type="ORF">BEWA_033640</name>
</gene>
<dbReference type="SUPFAM" id="SSF54928">
    <property type="entry name" value="RNA-binding domain, RBD"/>
    <property type="match status" value="2"/>
</dbReference>
<proteinExistence type="predicted"/>
<dbReference type="Proteomes" id="UP000031512">
    <property type="component" value="Chromosome 1"/>
</dbReference>
<evidence type="ECO:0000256" key="1">
    <source>
        <dbReference type="PROSITE-ProRule" id="PRU00176"/>
    </source>
</evidence>
<protein>
    <recommendedName>
        <fullName evidence="3">RRM domain-containing protein</fullName>
    </recommendedName>
</protein>
<feature type="region of interest" description="Disordered" evidence="2">
    <location>
        <begin position="1"/>
        <end position="46"/>
    </location>
</feature>
<dbReference type="InterPro" id="IPR035979">
    <property type="entry name" value="RBD_domain_sf"/>
</dbReference>
<dbReference type="RefSeq" id="XP_004830175.1">
    <property type="nucleotide sequence ID" value="XM_004830118.1"/>
</dbReference>
<dbReference type="InterPro" id="IPR000504">
    <property type="entry name" value="RRM_dom"/>
</dbReference>
<dbReference type="Pfam" id="PF07744">
    <property type="entry name" value="SPOC"/>
    <property type="match status" value="1"/>
</dbReference>
<accession>L0B056</accession>
<organism evidence="4 5">
    <name type="scientific">Theileria equi strain WA</name>
    <dbReference type="NCBI Taxonomy" id="1537102"/>
    <lineage>
        <taxon>Eukaryota</taxon>
        <taxon>Sar</taxon>
        <taxon>Alveolata</taxon>
        <taxon>Apicomplexa</taxon>
        <taxon>Aconoidasida</taxon>
        <taxon>Piroplasmida</taxon>
        <taxon>Theileriidae</taxon>
        <taxon>Theileria</taxon>
    </lineage>
</organism>
<evidence type="ECO:0000259" key="3">
    <source>
        <dbReference type="PROSITE" id="PS50102"/>
    </source>
</evidence>
<reference evidence="4 5" key="1">
    <citation type="journal article" date="2012" name="BMC Genomics">
        <title>Comparative genomic analysis and phylogenetic position of Theileria equi.</title>
        <authorList>
            <person name="Kappmeyer L.S."/>
            <person name="Thiagarajan M."/>
            <person name="Herndon D.R."/>
            <person name="Ramsay J.D."/>
            <person name="Caler E."/>
            <person name="Djikeng A."/>
            <person name="Gillespie J.J."/>
            <person name="Lau A.O."/>
            <person name="Roalson E.H."/>
            <person name="Silva J.C."/>
            <person name="Silva M.G."/>
            <person name="Suarez C.E."/>
            <person name="Ueti M.W."/>
            <person name="Nene V.M."/>
            <person name="Mealey R.H."/>
            <person name="Knowles D.P."/>
            <person name="Brayton K.A."/>
        </authorList>
    </citation>
    <scope>NUCLEOTIDE SEQUENCE [LARGE SCALE GENOMIC DNA]</scope>
    <source>
        <strain evidence="4 5">WA</strain>
    </source>
</reference>
<name>L0B056_THEEQ</name>
<dbReference type="GeneID" id="15806815"/>
<feature type="domain" description="RRM" evidence="3">
    <location>
        <begin position="431"/>
        <end position="510"/>
    </location>
</feature>
<dbReference type="Gene3D" id="3.30.70.330">
    <property type="match status" value="1"/>
</dbReference>
<evidence type="ECO:0000313" key="4">
    <source>
        <dbReference type="EMBL" id="AFZ80509.1"/>
    </source>
</evidence>
<dbReference type="CDD" id="cd21546">
    <property type="entry name" value="SPOC_FPA-like"/>
    <property type="match status" value="1"/>
</dbReference>
<feature type="compositionally biased region" description="Basic and acidic residues" evidence="2">
    <location>
        <begin position="573"/>
        <end position="613"/>
    </location>
</feature>
<feature type="compositionally biased region" description="Acidic residues" evidence="2">
    <location>
        <begin position="16"/>
        <end position="25"/>
    </location>
</feature>